<gene>
    <name evidence="1" type="ORF">I5Q09_22500</name>
</gene>
<reference evidence="1 2" key="1">
    <citation type="submission" date="2020-11" db="EMBL/GenBank/DDBJ databases">
        <title>Enhanced detection system for hospital associated transmission using whole genome sequencing surveillance.</title>
        <authorList>
            <person name="Harrison L.H."/>
            <person name="Van Tyne D."/>
            <person name="Marsh J.W."/>
            <person name="Griffith M.P."/>
            <person name="Snyder D.J."/>
            <person name="Cooper V.S."/>
            <person name="Mustapha M."/>
        </authorList>
    </citation>
    <scope>NUCLEOTIDE SEQUENCE [LARGE SCALE GENOMIC DNA]</scope>
    <source>
        <strain evidence="1 2">PSB00013</strain>
    </source>
</reference>
<dbReference type="EMBL" id="JADTXM010000021">
    <property type="protein sequence ID" value="MBH3441456.1"/>
    <property type="molecule type" value="Genomic_DNA"/>
</dbReference>
<accession>A0ABS0MXL6</accession>
<comment type="caution">
    <text evidence="1">The sequence shown here is derived from an EMBL/GenBank/DDBJ whole genome shotgun (WGS) entry which is preliminary data.</text>
</comment>
<evidence type="ECO:0000313" key="1">
    <source>
        <dbReference type="EMBL" id="MBH3441456.1"/>
    </source>
</evidence>
<organism evidence="1 2">
    <name type="scientific">Pseudomonas luteola</name>
    <dbReference type="NCBI Taxonomy" id="47886"/>
    <lineage>
        <taxon>Bacteria</taxon>
        <taxon>Pseudomonadati</taxon>
        <taxon>Pseudomonadota</taxon>
        <taxon>Gammaproteobacteria</taxon>
        <taxon>Pseudomonadales</taxon>
        <taxon>Pseudomonadaceae</taxon>
        <taxon>Pseudomonas</taxon>
    </lineage>
</organism>
<evidence type="ECO:0008006" key="3">
    <source>
        <dbReference type="Google" id="ProtNLM"/>
    </source>
</evidence>
<protein>
    <recommendedName>
        <fullName evidence="3">Secreted protein</fullName>
    </recommendedName>
</protein>
<dbReference type="Proteomes" id="UP000638986">
    <property type="component" value="Unassembled WGS sequence"/>
</dbReference>
<proteinExistence type="predicted"/>
<dbReference type="RefSeq" id="WP_197873376.1">
    <property type="nucleotide sequence ID" value="NZ_JADTXM010000021.1"/>
</dbReference>
<evidence type="ECO:0000313" key="2">
    <source>
        <dbReference type="Proteomes" id="UP000638986"/>
    </source>
</evidence>
<sequence length="120" mass="13485">MKERIERSLRLAVVTSMVVGRPQQGTVNNMVRLPRTTTIRATVAARITTALAAQVEHPASQAPGIMMVKKAMTIMRQTSHRRRKKALTMTVPMRKANLLQKTMYTQTESNTSTNIRYVCA</sequence>
<name>A0ABS0MXL6_PSELU</name>